<dbReference type="RefSeq" id="WP_014222253.1">
    <property type="nucleotide sequence ID" value="NC_016609.1"/>
</dbReference>
<evidence type="ECO:0000313" key="2">
    <source>
        <dbReference type="Proteomes" id="UP000005438"/>
    </source>
</evidence>
<gene>
    <name evidence="1" type="ordered locus">Niako_6118</name>
</gene>
<dbReference type="STRING" id="700598.Niako_6118"/>
<accession>G8T8Y6</accession>
<reference evidence="1 2" key="1">
    <citation type="submission" date="2011-12" db="EMBL/GenBank/DDBJ databases">
        <title>The complete genome of Niastella koreensis GR20-10.</title>
        <authorList>
            <consortium name="US DOE Joint Genome Institute (JGI-PGF)"/>
            <person name="Lucas S."/>
            <person name="Han J."/>
            <person name="Lapidus A."/>
            <person name="Bruce D."/>
            <person name="Goodwin L."/>
            <person name="Pitluck S."/>
            <person name="Peters L."/>
            <person name="Kyrpides N."/>
            <person name="Mavromatis K."/>
            <person name="Ivanova N."/>
            <person name="Mikhailova N."/>
            <person name="Davenport K."/>
            <person name="Saunders E."/>
            <person name="Detter J.C."/>
            <person name="Tapia R."/>
            <person name="Han C."/>
            <person name="Land M."/>
            <person name="Hauser L."/>
            <person name="Markowitz V."/>
            <person name="Cheng J.-F."/>
            <person name="Hugenholtz P."/>
            <person name="Woyke T."/>
            <person name="Wu D."/>
            <person name="Tindall B."/>
            <person name="Pomrenke H."/>
            <person name="Brambilla E."/>
            <person name="Klenk H.-P."/>
            <person name="Eisen J.A."/>
        </authorList>
    </citation>
    <scope>NUCLEOTIDE SEQUENCE [LARGE SCALE GENOMIC DNA]</scope>
    <source>
        <strain evidence="2">DSM 17620 / KACC 11465 / NBRC 106392 / GR20-10</strain>
    </source>
</reference>
<dbReference type="Proteomes" id="UP000005438">
    <property type="component" value="Chromosome"/>
</dbReference>
<dbReference type="HOGENOM" id="CLU_2992097_0_0_10"/>
<dbReference type="KEGG" id="nko:Niako_6118"/>
<sequence length="57" mass="6039">MSLNKPDRQTIIKAAKENDAKIKFSDSLGRVQVGGSGGSVYTDRTSAVNAINGSKKK</sequence>
<name>G8T8Y6_NIAKG</name>
<dbReference type="AlphaFoldDB" id="G8T8Y6"/>
<evidence type="ECO:0000313" key="1">
    <source>
        <dbReference type="EMBL" id="AEW02343.1"/>
    </source>
</evidence>
<protein>
    <submittedName>
        <fullName evidence="1">Uncharacterized protein</fullName>
    </submittedName>
</protein>
<proteinExistence type="predicted"/>
<organism evidence="1 2">
    <name type="scientific">Niastella koreensis (strain DSM 17620 / KACC 11465 / NBRC 106392 / GR20-10)</name>
    <dbReference type="NCBI Taxonomy" id="700598"/>
    <lineage>
        <taxon>Bacteria</taxon>
        <taxon>Pseudomonadati</taxon>
        <taxon>Bacteroidota</taxon>
        <taxon>Chitinophagia</taxon>
        <taxon>Chitinophagales</taxon>
        <taxon>Chitinophagaceae</taxon>
        <taxon>Niastella</taxon>
    </lineage>
</organism>
<dbReference type="EMBL" id="CP003178">
    <property type="protein sequence ID" value="AEW02343.1"/>
    <property type="molecule type" value="Genomic_DNA"/>
</dbReference>